<organism evidence="10 11">
    <name type="scientific">Aspergillus candidus</name>
    <dbReference type="NCBI Taxonomy" id="41067"/>
    <lineage>
        <taxon>Eukaryota</taxon>
        <taxon>Fungi</taxon>
        <taxon>Dikarya</taxon>
        <taxon>Ascomycota</taxon>
        <taxon>Pezizomycotina</taxon>
        <taxon>Eurotiomycetes</taxon>
        <taxon>Eurotiomycetidae</taxon>
        <taxon>Eurotiales</taxon>
        <taxon>Aspergillaceae</taxon>
        <taxon>Aspergillus</taxon>
        <taxon>Aspergillus subgen. Circumdati</taxon>
    </lineage>
</organism>
<dbReference type="GO" id="GO:0008270">
    <property type="term" value="F:zinc ion binding"/>
    <property type="evidence" value="ECO:0007669"/>
    <property type="project" value="UniProtKB-KW"/>
</dbReference>
<sequence>MGKKRRGPSLEEVLARPWCYYCERDFDDLKILISHQKAKHFKCERCGRRLNTAGGLSVHMSQVHKEQLSTVDNALPNRSSLDVEIFGMEGVPEDIIQGHNQRVATQFQQAEAERQAVTGNPPAGQGGATPSGGPQPAKRPKLENVSDLKKRLAEHKAKKAEALAGGSSGEVTPVGAGQTTTTTSIGFNASNPPAQQFSYPQPYTGAAAGSPFQSTASPVYQNFLPGGPQQYPSSTQYTSPSTYSPQPFTAPTPGQPLGYPSQPPSQTNTPPQSATGLPQRPPSLPSASTLPQRPVMGAPPVNAFQMQQMHMGQGQGGPNGDGTTPFATSVDDLISGAARAADQAAAPAAAPAAPAAAPAAPAAAPAKAEPTDEKTTKKDKAKQTRLVYADNETSPEEKMARLPRYAFVPQEETVLDEVPAAVTAPNDTLGS</sequence>
<dbReference type="GO" id="GO:0005634">
    <property type="term" value="C:nucleus"/>
    <property type="evidence" value="ECO:0007669"/>
    <property type="project" value="UniProtKB-SubCell"/>
</dbReference>
<evidence type="ECO:0000256" key="7">
    <source>
        <dbReference type="SAM" id="MobiDB-lite"/>
    </source>
</evidence>
<dbReference type="Proteomes" id="UP000234585">
    <property type="component" value="Unassembled WGS sequence"/>
</dbReference>
<dbReference type="PANTHER" id="PTHR23215:SF0">
    <property type="entry name" value="BUB3-INTERACTING AND GLEBS MOTIF-CONTAINING PROTEIN ZNF207"/>
    <property type="match status" value="1"/>
</dbReference>
<feature type="compositionally biased region" description="Low complexity" evidence="7">
    <location>
        <begin position="228"/>
        <end position="247"/>
    </location>
</feature>
<dbReference type="AlphaFoldDB" id="A0A2I2FMU3"/>
<dbReference type="OrthoDB" id="1306014at2759"/>
<dbReference type="CDD" id="cd20908">
    <property type="entry name" value="SUF4-like"/>
    <property type="match status" value="1"/>
</dbReference>
<feature type="compositionally biased region" description="Polar residues" evidence="7">
    <location>
        <begin position="211"/>
        <end position="220"/>
    </location>
</feature>
<feature type="domain" description="BED-type" evidence="9">
    <location>
        <begin position="12"/>
        <end position="71"/>
    </location>
</feature>
<accession>A0A2I2FMU3</accession>
<protein>
    <recommendedName>
        <fullName evidence="12">C2H2 finger domain protein</fullName>
    </recommendedName>
</protein>
<feature type="domain" description="C2H2-type" evidence="8">
    <location>
        <begin position="41"/>
        <end position="69"/>
    </location>
</feature>
<comment type="subcellular location">
    <subcellularLocation>
        <location evidence="1">Nucleus</location>
    </subcellularLocation>
</comment>
<evidence type="ECO:0008006" key="12">
    <source>
        <dbReference type="Google" id="ProtNLM"/>
    </source>
</evidence>
<dbReference type="Gene3D" id="3.30.160.60">
    <property type="entry name" value="Classic Zinc Finger"/>
    <property type="match status" value="1"/>
</dbReference>
<proteinExistence type="predicted"/>
<evidence type="ECO:0000256" key="6">
    <source>
        <dbReference type="PROSITE-ProRule" id="PRU00042"/>
    </source>
</evidence>
<evidence type="ECO:0000256" key="4">
    <source>
        <dbReference type="ARBA" id="ARBA00022833"/>
    </source>
</evidence>
<evidence type="ECO:0000259" key="9">
    <source>
        <dbReference type="PROSITE" id="PS50808"/>
    </source>
</evidence>
<name>A0A2I2FMU3_ASPCN</name>
<dbReference type="SUPFAM" id="SSF57667">
    <property type="entry name" value="beta-beta-alpha zinc fingers"/>
    <property type="match status" value="1"/>
</dbReference>
<dbReference type="PROSITE" id="PS50808">
    <property type="entry name" value="ZF_BED"/>
    <property type="match status" value="1"/>
</dbReference>
<evidence type="ECO:0000313" key="11">
    <source>
        <dbReference type="Proteomes" id="UP000234585"/>
    </source>
</evidence>
<dbReference type="SMART" id="SM00355">
    <property type="entry name" value="ZnF_C2H2"/>
    <property type="match status" value="2"/>
</dbReference>
<dbReference type="PROSITE" id="PS50157">
    <property type="entry name" value="ZINC_FINGER_C2H2_2"/>
    <property type="match status" value="1"/>
</dbReference>
<dbReference type="PANTHER" id="PTHR23215">
    <property type="entry name" value="ZINC FINGER PROTEIN 207"/>
    <property type="match status" value="1"/>
</dbReference>
<keyword evidence="4" id="KW-0862">Zinc</keyword>
<feature type="compositionally biased region" description="Low complexity" evidence="7">
    <location>
        <begin position="337"/>
        <end position="368"/>
    </location>
</feature>
<dbReference type="InterPro" id="IPR013087">
    <property type="entry name" value="Znf_C2H2_type"/>
</dbReference>
<feature type="region of interest" description="Disordered" evidence="7">
    <location>
        <begin position="153"/>
        <end position="403"/>
    </location>
</feature>
<evidence type="ECO:0000259" key="8">
    <source>
        <dbReference type="PROSITE" id="PS50157"/>
    </source>
</evidence>
<feature type="region of interest" description="Disordered" evidence="7">
    <location>
        <begin position="109"/>
        <end position="141"/>
    </location>
</feature>
<evidence type="ECO:0000313" key="10">
    <source>
        <dbReference type="EMBL" id="PLB41946.1"/>
    </source>
</evidence>
<evidence type="ECO:0000256" key="2">
    <source>
        <dbReference type="ARBA" id="ARBA00022723"/>
    </source>
</evidence>
<dbReference type="STRING" id="41067.A0A2I2FMU3"/>
<keyword evidence="2" id="KW-0479">Metal-binding</keyword>
<dbReference type="GeneID" id="36522988"/>
<evidence type="ECO:0000256" key="5">
    <source>
        <dbReference type="ARBA" id="ARBA00023242"/>
    </source>
</evidence>
<keyword evidence="3 6" id="KW-0863">Zinc-finger</keyword>
<feature type="compositionally biased region" description="Low complexity" evidence="7">
    <location>
        <begin position="264"/>
        <end position="275"/>
    </location>
</feature>
<dbReference type="InterPro" id="IPR036236">
    <property type="entry name" value="Znf_C2H2_sf"/>
</dbReference>
<dbReference type="GO" id="GO:0003677">
    <property type="term" value="F:DNA binding"/>
    <property type="evidence" value="ECO:0007669"/>
    <property type="project" value="InterPro"/>
</dbReference>
<keyword evidence="11" id="KW-1185">Reference proteome</keyword>
<gene>
    <name evidence="10" type="ORF">BDW47DRAFT_122388</name>
</gene>
<dbReference type="PROSITE" id="PS00028">
    <property type="entry name" value="ZINC_FINGER_C2H2_1"/>
    <property type="match status" value="1"/>
</dbReference>
<keyword evidence="5" id="KW-0539">Nucleus</keyword>
<feature type="compositionally biased region" description="Basic and acidic residues" evidence="7">
    <location>
        <begin position="369"/>
        <end position="382"/>
    </location>
</feature>
<reference evidence="10 11" key="1">
    <citation type="submission" date="2017-12" db="EMBL/GenBank/DDBJ databases">
        <authorList>
            <consortium name="DOE Joint Genome Institute"/>
            <person name="Haridas S."/>
            <person name="Kjaerbolling I."/>
            <person name="Vesth T.C."/>
            <person name="Frisvad J.C."/>
            <person name="Nybo J.L."/>
            <person name="Theobald S."/>
            <person name="Kuo A."/>
            <person name="Bowyer P."/>
            <person name="Matsuda Y."/>
            <person name="Mondo S."/>
            <person name="Lyhne E.K."/>
            <person name="Kogle M.E."/>
            <person name="Clum A."/>
            <person name="Lipzen A."/>
            <person name="Salamov A."/>
            <person name="Ngan C.Y."/>
            <person name="Daum C."/>
            <person name="Chiniquy J."/>
            <person name="Barry K."/>
            <person name="LaButti K."/>
            <person name="Simmons B.A."/>
            <person name="Magnuson J.K."/>
            <person name="Mortensen U.H."/>
            <person name="Larsen T.O."/>
            <person name="Grigoriev I.V."/>
            <person name="Baker S.E."/>
            <person name="Andersen M.R."/>
            <person name="Nordberg H.P."/>
            <person name="Cantor M.N."/>
            <person name="Hua S.X."/>
        </authorList>
    </citation>
    <scope>NUCLEOTIDE SEQUENCE [LARGE SCALE GENOMIC DNA]</scope>
    <source>
        <strain evidence="10 11">CBS 102.13</strain>
    </source>
</reference>
<evidence type="ECO:0000256" key="1">
    <source>
        <dbReference type="ARBA" id="ARBA00004123"/>
    </source>
</evidence>
<feature type="compositionally biased region" description="Polar residues" evidence="7">
    <location>
        <begin position="184"/>
        <end position="201"/>
    </location>
</feature>
<dbReference type="RefSeq" id="XP_024675958.1">
    <property type="nucleotide sequence ID" value="XM_024815828.1"/>
</dbReference>
<dbReference type="EMBL" id="KZ559119">
    <property type="protein sequence ID" value="PLB41946.1"/>
    <property type="molecule type" value="Genomic_DNA"/>
</dbReference>
<dbReference type="InterPro" id="IPR003656">
    <property type="entry name" value="Znf_BED"/>
</dbReference>
<evidence type="ECO:0000256" key="3">
    <source>
        <dbReference type="ARBA" id="ARBA00022771"/>
    </source>
</evidence>
<dbReference type="FunFam" id="3.30.160.60:FF:000354">
    <property type="entry name" value="C2H2 finger domain-containing protein"/>
    <property type="match status" value="1"/>
</dbReference>